<evidence type="ECO:0000256" key="7">
    <source>
        <dbReference type="ARBA" id="ARBA00023004"/>
    </source>
</evidence>
<dbReference type="Gene3D" id="3.20.20.140">
    <property type="entry name" value="Metal-dependent hydrolases"/>
    <property type="match status" value="1"/>
</dbReference>
<evidence type="ECO:0000313" key="10">
    <source>
        <dbReference type="EMBL" id="OAM90863.1"/>
    </source>
</evidence>
<sequence>MTPPPADSAAHAPLLIRNARVLTLAGAQTPRRGAALRELGVIPQGEVLVADGLIAAVGEKVDVPPDARVIDALGRVLMPGFVDCHTHACWAGDRLDEWERLMRGESYEEILRKGGAIHATARAVREATRNQLSANLRARLEEALRGGTTTIEVKSGYGLTVEAELKMLRAIQRAAGEWPGTVVPTALIGHAFEGNLDDYVKLVVRDLLPEIIREFPGIAVDAFCEPGAWTVEACVKLFEKARKRHPIRVHADWWKPSGMIPEAVRMHALSVDHLESSTRADLELLAGSGTFGVVLPATAFHAGGRFASAAFFVDQGGALALATNCNPGTAPTLSMPLVIALAVRFCGLSPEEAIVASTANPAALLGFSDRGTIEAGRRADLILLHHKDERLLAHEFGGNPVAQVI</sequence>
<name>A0A178ILU0_9BACT</name>
<dbReference type="GO" id="GO:0046872">
    <property type="term" value="F:metal ion binding"/>
    <property type="evidence" value="ECO:0007669"/>
    <property type="project" value="UniProtKB-KW"/>
</dbReference>
<evidence type="ECO:0000259" key="9">
    <source>
        <dbReference type="Pfam" id="PF01979"/>
    </source>
</evidence>
<dbReference type="SUPFAM" id="SSF51556">
    <property type="entry name" value="Metallo-dependent hydrolases"/>
    <property type="match status" value="1"/>
</dbReference>
<evidence type="ECO:0000256" key="4">
    <source>
        <dbReference type="ARBA" id="ARBA00022801"/>
    </source>
</evidence>
<reference evidence="10 11" key="1">
    <citation type="submission" date="2016-01" db="EMBL/GenBank/DDBJ databases">
        <title>High potential of lignocellulose degradation of a new Verrucomicrobia species.</title>
        <authorList>
            <person name="Wang Y."/>
            <person name="Shi Y."/>
            <person name="Qiu Z."/>
            <person name="Liu S."/>
            <person name="Yang H."/>
        </authorList>
    </citation>
    <scope>NUCLEOTIDE SEQUENCE [LARGE SCALE GENOMIC DNA]</scope>
    <source>
        <strain evidence="10 11">TSB47</strain>
    </source>
</reference>
<dbReference type="Proteomes" id="UP000078486">
    <property type="component" value="Unassembled WGS sequence"/>
</dbReference>
<keyword evidence="7" id="KW-0408">Iron</keyword>
<dbReference type="STRING" id="1184151.AW736_06060"/>
<protein>
    <recommendedName>
        <fullName evidence="2 8">Imidazolonepropionase</fullName>
        <ecNumber evidence="2 8">3.5.2.7</ecNumber>
    </recommendedName>
</protein>
<accession>A0A178ILU0</accession>
<feature type="domain" description="Amidohydrolase-related" evidence="9">
    <location>
        <begin position="339"/>
        <end position="386"/>
    </location>
</feature>
<dbReference type="InterPro" id="IPR011059">
    <property type="entry name" value="Metal-dep_hydrolase_composite"/>
</dbReference>
<evidence type="ECO:0000256" key="5">
    <source>
        <dbReference type="ARBA" id="ARBA00022808"/>
    </source>
</evidence>
<dbReference type="GO" id="GO:0019556">
    <property type="term" value="P:L-histidine catabolic process to glutamate and formamide"/>
    <property type="evidence" value="ECO:0007669"/>
    <property type="project" value="UniProtKB-UniRule"/>
</dbReference>
<dbReference type="InterPro" id="IPR032466">
    <property type="entry name" value="Metal_Hydrolase"/>
</dbReference>
<proteinExistence type="predicted"/>
<feature type="non-terminal residue" evidence="10">
    <location>
        <position position="405"/>
    </location>
</feature>
<dbReference type="AlphaFoldDB" id="A0A178ILU0"/>
<dbReference type="EMBL" id="LRRQ01000046">
    <property type="protein sequence ID" value="OAM90863.1"/>
    <property type="molecule type" value="Genomic_DNA"/>
</dbReference>
<dbReference type="InterPro" id="IPR005920">
    <property type="entry name" value="HutI"/>
</dbReference>
<dbReference type="Gene3D" id="2.30.40.10">
    <property type="entry name" value="Urease, subunit C, domain 1"/>
    <property type="match status" value="1"/>
</dbReference>
<dbReference type="PANTHER" id="PTHR42752:SF1">
    <property type="entry name" value="IMIDAZOLONEPROPIONASE-RELATED"/>
    <property type="match status" value="1"/>
</dbReference>
<comment type="pathway">
    <text evidence="1">Amino-acid degradation.</text>
</comment>
<evidence type="ECO:0000256" key="1">
    <source>
        <dbReference type="ARBA" id="ARBA00005023"/>
    </source>
</evidence>
<evidence type="ECO:0000313" key="11">
    <source>
        <dbReference type="Proteomes" id="UP000078486"/>
    </source>
</evidence>
<dbReference type="GO" id="GO:0005737">
    <property type="term" value="C:cytoplasm"/>
    <property type="evidence" value="ECO:0007669"/>
    <property type="project" value="UniProtKB-UniRule"/>
</dbReference>
<keyword evidence="6" id="KW-0862">Zinc</keyword>
<organism evidence="10 11">
    <name type="scientific">Termitidicoccus mucosus</name>
    <dbReference type="NCBI Taxonomy" id="1184151"/>
    <lineage>
        <taxon>Bacteria</taxon>
        <taxon>Pseudomonadati</taxon>
        <taxon>Verrucomicrobiota</taxon>
        <taxon>Opitutia</taxon>
        <taxon>Opitutales</taxon>
        <taxon>Opitutaceae</taxon>
        <taxon>Termitidicoccus</taxon>
    </lineage>
</organism>
<keyword evidence="11" id="KW-1185">Reference proteome</keyword>
<keyword evidence="4" id="KW-0378">Hydrolase</keyword>
<keyword evidence="5" id="KW-0369">Histidine metabolism</keyword>
<dbReference type="NCBIfam" id="TIGR01224">
    <property type="entry name" value="hutI"/>
    <property type="match status" value="1"/>
</dbReference>
<evidence type="ECO:0000256" key="8">
    <source>
        <dbReference type="NCBIfam" id="TIGR01224"/>
    </source>
</evidence>
<dbReference type="PANTHER" id="PTHR42752">
    <property type="entry name" value="IMIDAZOLONEPROPIONASE"/>
    <property type="match status" value="1"/>
</dbReference>
<keyword evidence="3" id="KW-0479">Metal-binding</keyword>
<comment type="caution">
    <text evidence="10">The sequence shown here is derived from an EMBL/GenBank/DDBJ whole genome shotgun (WGS) entry which is preliminary data.</text>
</comment>
<dbReference type="SUPFAM" id="SSF51338">
    <property type="entry name" value="Composite domain of metallo-dependent hydrolases"/>
    <property type="match status" value="1"/>
</dbReference>
<evidence type="ECO:0000256" key="3">
    <source>
        <dbReference type="ARBA" id="ARBA00022723"/>
    </source>
</evidence>
<evidence type="ECO:0000256" key="2">
    <source>
        <dbReference type="ARBA" id="ARBA00012864"/>
    </source>
</evidence>
<gene>
    <name evidence="10" type="ORF">AW736_06060</name>
</gene>
<evidence type="ECO:0000256" key="6">
    <source>
        <dbReference type="ARBA" id="ARBA00022833"/>
    </source>
</evidence>
<dbReference type="EC" id="3.5.2.7" evidence="2 8"/>
<dbReference type="RefSeq" id="WP_084442059.1">
    <property type="nucleotide sequence ID" value="NZ_KV441839.1"/>
</dbReference>
<feature type="domain" description="Amidohydrolase-related" evidence="9">
    <location>
        <begin position="76"/>
        <end position="268"/>
    </location>
</feature>
<dbReference type="GO" id="GO:0050480">
    <property type="term" value="F:imidazolonepropionase activity"/>
    <property type="evidence" value="ECO:0007669"/>
    <property type="project" value="UniProtKB-UniRule"/>
</dbReference>
<dbReference type="Pfam" id="PF01979">
    <property type="entry name" value="Amidohydro_1"/>
    <property type="match status" value="2"/>
</dbReference>
<dbReference type="InterPro" id="IPR006680">
    <property type="entry name" value="Amidohydro-rel"/>
</dbReference>